<evidence type="ECO:0000313" key="2">
    <source>
        <dbReference type="EMBL" id="SNQ45605.1"/>
    </source>
</evidence>
<feature type="region of interest" description="Disordered" evidence="1">
    <location>
        <begin position="1"/>
        <end position="21"/>
    </location>
</feature>
<sequence length="222" mass="24593">MARTGYLSDVQTRPPGPGGAARLVHLHARARLPLRHRAGRPGRPALQGPAGVGPRDHHRADRHRLQAADRSGRGLVRRRGGPAAREHRHPPGRAGADPADQRGPTTGRRRPSSRLMPPADRPLIPPMPRNPGMARITRSRRQKAAGPLLSPVATTTAYRDVSPSLRFDTLHRALLDFTGPATYFRRAPRTTCRAAKFGRARSEQENRCTSHRRKRSRRGSRD</sequence>
<gene>
    <name evidence="2" type="ORF">FRACA_1040010</name>
</gene>
<dbReference type="Proteomes" id="UP000234331">
    <property type="component" value="Unassembled WGS sequence"/>
</dbReference>
<name>A0A2I2KIW6_9ACTN</name>
<feature type="region of interest" description="Disordered" evidence="1">
    <location>
        <begin position="195"/>
        <end position="222"/>
    </location>
</feature>
<feature type="compositionally biased region" description="Basic residues" evidence="1">
    <location>
        <begin position="75"/>
        <end position="91"/>
    </location>
</feature>
<organism evidence="2 3">
    <name type="scientific">Frankia canadensis</name>
    <dbReference type="NCBI Taxonomy" id="1836972"/>
    <lineage>
        <taxon>Bacteria</taxon>
        <taxon>Bacillati</taxon>
        <taxon>Actinomycetota</taxon>
        <taxon>Actinomycetes</taxon>
        <taxon>Frankiales</taxon>
        <taxon>Frankiaceae</taxon>
        <taxon>Frankia</taxon>
    </lineage>
</organism>
<protein>
    <submittedName>
        <fullName evidence="2">Uncharacterized protein</fullName>
    </submittedName>
</protein>
<dbReference type="EMBL" id="FZMO01000007">
    <property type="protein sequence ID" value="SNQ45605.1"/>
    <property type="molecule type" value="Genomic_DNA"/>
</dbReference>
<dbReference type="AlphaFoldDB" id="A0A2I2KIW6"/>
<evidence type="ECO:0000256" key="1">
    <source>
        <dbReference type="SAM" id="MobiDB-lite"/>
    </source>
</evidence>
<keyword evidence="3" id="KW-1185">Reference proteome</keyword>
<feature type="compositionally biased region" description="Pro residues" evidence="1">
    <location>
        <begin position="119"/>
        <end position="129"/>
    </location>
</feature>
<reference evidence="2 3" key="1">
    <citation type="submission" date="2017-06" db="EMBL/GenBank/DDBJ databases">
        <authorList>
            <person name="Kim H.J."/>
            <person name="Triplett B.A."/>
        </authorList>
    </citation>
    <scope>NUCLEOTIDE SEQUENCE [LARGE SCALE GENOMIC DNA]</scope>
    <source>
        <strain evidence="2">FRACA_ARgP5</strain>
    </source>
</reference>
<feature type="region of interest" description="Disordered" evidence="1">
    <location>
        <begin position="34"/>
        <end position="131"/>
    </location>
</feature>
<feature type="compositionally biased region" description="Basic residues" evidence="1">
    <location>
        <begin position="209"/>
        <end position="222"/>
    </location>
</feature>
<accession>A0A2I2KIW6</accession>
<proteinExistence type="predicted"/>
<feature type="compositionally biased region" description="Basic and acidic residues" evidence="1">
    <location>
        <begin position="54"/>
        <end position="72"/>
    </location>
</feature>
<evidence type="ECO:0000313" key="3">
    <source>
        <dbReference type="Proteomes" id="UP000234331"/>
    </source>
</evidence>